<dbReference type="EMBL" id="CP101127">
    <property type="protein sequence ID" value="UTO25806.1"/>
    <property type="molecule type" value="Genomic_DNA"/>
</dbReference>
<dbReference type="Gene3D" id="3.30.1180.10">
    <property type="match status" value="1"/>
</dbReference>
<dbReference type="PANTHER" id="PTHR33434">
    <property type="entry name" value="DEGV DOMAIN-CONTAINING PROTEIN DR_1986-RELATED"/>
    <property type="match status" value="1"/>
</dbReference>
<dbReference type="InterPro" id="IPR003797">
    <property type="entry name" value="DegV"/>
</dbReference>
<gene>
    <name evidence="2" type="ORF">NMG93_02950</name>
</gene>
<dbReference type="InterPro" id="IPR050270">
    <property type="entry name" value="DegV_domain_contain"/>
</dbReference>
<reference evidence="2" key="1">
    <citation type="submission" date="2022-07" db="EMBL/GenBank/DDBJ databases">
        <title>Complete genome of Mycoplasma hyosynoviae B1.</title>
        <authorList>
            <person name="Spergser J."/>
        </authorList>
    </citation>
    <scope>NUCLEOTIDE SEQUENCE</scope>
    <source>
        <strain evidence="2">B1</strain>
    </source>
</reference>
<dbReference type="RefSeq" id="WP_254735264.1">
    <property type="nucleotide sequence ID" value="NZ_CP101127.1"/>
</dbReference>
<dbReference type="InterPro" id="IPR043168">
    <property type="entry name" value="DegV_C"/>
</dbReference>
<dbReference type="GeneID" id="75105437"/>
<name>A0A9Q9BYQ1_9BACT</name>
<evidence type="ECO:0000256" key="1">
    <source>
        <dbReference type="ARBA" id="ARBA00023121"/>
    </source>
</evidence>
<dbReference type="SUPFAM" id="SSF82549">
    <property type="entry name" value="DAK1/DegV-like"/>
    <property type="match status" value="1"/>
</dbReference>
<dbReference type="NCBIfam" id="TIGR00762">
    <property type="entry name" value="DegV"/>
    <property type="match status" value="1"/>
</dbReference>
<dbReference type="Gene3D" id="3.40.50.10170">
    <property type="match status" value="1"/>
</dbReference>
<accession>A0A9Q9BYQ1</accession>
<proteinExistence type="predicted"/>
<sequence>MKIKIILDSCAGLDEKQAEEYGWTLLPLQANINGKNYFIGKELNCLQFAEIWNQNPKLCNASTSACSPGMVMEMVEKFSKEYDKIIIYSISVKLSSQIQLLKNLFAGNDKVFIVESKKLSYLIIYDLVQFENKIKAGTSFEEACKVFDYIPQKTLLIPEFNDALVKGGRLSKSAAAIAKLLKIVPIIEFDKEGALVKYGIGRIFKKTLLNQIKKLKEMYEPLSDNSYLFLLHAAQEKIDDIANEIKTTLNIDNVYSMLLAPDIAIHTGVGAIAFGIHNLSAETKDQMLKFFKKH</sequence>
<keyword evidence="1" id="KW-0446">Lipid-binding</keyword>
<dbReference type="Pfam" id="PF02645">
    <property type="entry name" value="DegV"/>
    <property type="match status" value="1"/>
</dbReference>
<dbReference type="Proteomes" id="UP001059349">
    <property type="component" value="Chromosome"/>
</dbReference>
<evidence type="ECO:0000313" key="2">
    <source>
        <dbReference type="EMBL" id="UTO25806.1"/>
    </source>
</evidence>
<dbReference type="AlphaFoldDB" id="A0A9Q9BYQ1"/>
<dbReference type="PROSITE" id="PS51482">
    <property type="entry name" value="DEGV"/>
    <property type="match status" value="1"/>
</dbReference>
<evidence type="ECO:0000313" key="3">
    <source>
        <dbReference type="Proteomes" id="UP001059349"/>
    </source>
</evidence>
<organism evidence="2 3">
    <name type="scientific">Metamycoplasma hyosynoviae</name>
    <dbReference type="NCBI Taxonomy" id="29559"/>
    <lineage>
        <taxon>Bacteria</taxon>
        <taxon>Bacillati</taxon>
        <taxon>Mycoplasmatota</taxon>
        <taxon>Mycoplasmoidales</taxon>
        <taxon>Metamycoplasmataceae</taxon>
        <taxon>Metamycoplasma</taxon>
    </lineage>
</organism>
<protein>
    <submittedName>
        <fullName evidence="2">DegV family protein</fullName>
    </submittedName>
</protein>
<dbReference type="PANTHER" id="PTHR33434:SF2">
    <property type="entry name" value="FATTY ACID-BINDING PROTEIN TM_1468"/>
    <property type="match status" value="1"/>
</dbReference>
<dbReference type="GO" id="GO:0008289">
    <property type="term" value="F:lipid binding"/>
    <property type="evidence" value="ECO:0007669"/>
    <property type="project" value="UniProtKB-KW"/>
</dbReference>